<dbReference type="HOGENOM" id="CLU_002803_1_0_1"/>
<comment type="similarity">
    <text evidence="2">Belongs to the ATG11 family.</text>
</comment>
<evidence type="ECO:0000256" key="3">
    <source>
        <dbReference type="ARBA" id="ARBA00013804"/>
    </source>
</evidence>
<dbReference type="GO" id="GO:0019901">
    <property type="term" value="F:protein kinase binding"/>
    <property type="evidence" value="ECO:0007669"/>
    <property type="project" value="TreeGrafter"/>
</dbReference>
<sequence>MSEISYLSINNAHNGVIIKIPKPVRFHTLSEFKKYIQQSYSIDSVDNIFLLTTFGIKLNYNLINEISEVFVYDKRLFTNIVDHSLIDQYTQLTFRVNEPTHSPLLKNNVGFLKHNLSSNLKINQGWARIIAQDGELMDQYCRELIQQINVIFKCLNTIFQFATNFTNEIEKNFTNFFNYVKLINYKTLHKSWTANYKNLKTFPTFKIDNKSIKLSDFLEVDRLQSFADYIGKFLPLIVSKLNELKQVIETVNEEKLTVDKFIETSRNDSISKFKHVNISNMLHQLQAGLQQLTDDIDNLQYRNTDEIYRLHRDKLSVSIYDSAKDIYKNLNDLQQFKTKLTKTSLKAFNTIANLQMKMVGVKTEMRKITTEDEAATGTENSKGDVTYKTISNVKKYEDYLSLTIDLPLIFGFSLIEERRQFEWYDFYSKGVVNNVSEQLSTIIEHEKVFRGIWYKKFGTLLSLINDEPLTPPSLPNIDVTLVGNRQNNFSILYDDLKIERDDIINYISLIETTNTPRNFVTLLNKNFKDLIASTNNMKKVTKVISSLSTYTTNSADDKSKSLHEEGTDEEIDFDLNLIKGLKSRIKKLENLLHQQQFKNLNNWPVIRNVSSMTNDNRQSTIIQPRVVSPAKTNPTQLLSRNPSTKENTNTTTNIHNNHHQQQSEVLDSSVIDKHLDNIRLKKLNNELQTKNTELENQINQKNETIMQQRKEIEDIKLANDKKVDELMKKLQEKDEEYQSLKSENKLISNEVDSLTNKLELSNNRNNELETKISEYNQTVAATSKEVADLNKNVSNLRSELGDAMHMKNDLLSNLSSKEAEFTKERNQFNNDLKTLQLKLDEVNEDYENLMELTQAKQKKHDLIINDLNNVIINLMNDIKKTLLSVFEYFLEYCLVLESMGLLLVKEDKIYKIKRVKGLKSKKTIGDGDMSIISNGTPSSKVIEEIEHEISIVNNIPPISSILPDSYSSGTESDSVVDRYNDQSMKLISTFNQLFKFNNENENENRIDHILNILAFKNNVQLQEDSINDTRFFLNAISKRFRDVEGFAKRQAKDNKLKEQEQRKLIHRLNSKISVNGFQEKDLVLFLPTRIDRPNGENTPSNEKIQPWAAFNIGAPHYFLKTEQTKNKEWIIGRVKKITEHKVTEENLQSLESNPFQLSVNVTWYLVEADEE</sequence>
<evidence type="ECO:0000256" key="7">
    <source>
        <dbReference type="ARBA" id="ARBA00023054"/>
    </source>
</evidence>
<feature type="coiled-coil region" evidence="8">
    <location>
        <begin position="677"/>
        <end position="799"/>
    </location>
</feature>
<dbReference type="Pfam" id="PF04108">
    <property type="entry name" value="ATG17_like"/>
    <property type="match status" value="1"/>
</dbReference>
<evidence type="ECO:0000313" key="13">
    <source>
        <dbReference type="Proteomes" id="UP000002605"/>
    </source>
</evidence>
<dbReference type="GO" id="GO:0061709">
    <property type="term" value="P:reticulophagy"/>
    <property type="evidence" value="ECO:0007669"/>
    <property type="project" value="TreeGrafter"/>
</dbReference>
<gene>
    <name evidence="11" type="ordered locus">Cd36_41690</name>
    <name evidence="12" type="ORF">CD36_41690</name>
</gene>
<keyword evidence="7 8" id="KW-0175">Coiled coil</keyword>
<evidence type="ECO:0000256" key="1">
    <source>
        <dbReference type="ARBA" id="ARBA00004623"/>
    </source>
</evidence>
<dbReference type="InterPro" id="IPR040040">
    <property type="entry name" value="ATG11"/>
</dbReference>
<dbReference type="EMBL" id="FM992691">
    <property type="protein sequence ID" value="CAX42049.1"/>
    <property type="molecule type" value="Genomic_DNA"/>
</dbReference>
<keyword evidence="6" id="KW-0072">Autophagy</keyword>
<dbReference type="GO" id="GO:0000422">
    <property type="term" value="P:autophagy of mitochondrion"/>
    <property type="evidence" value="ECO:0007669"/>
    <property type="project" value="TreeGrafter"/>
</dbReference>
<name>B9WFN0_CANDC</name>
<evidence type="ECO:0000256" key="6">
    <source>
        <dbReference type="ARBA" id="ARBA00023006"/>
    </source>
</evidence>
<evidence type="ECO:0000256" key="5">
    <source>
        <dbReference type="ARBA" id="ARBA00022927"/>
    </source>
</evidence>
<dbReference type="Gene3D" id="1.10.287.1490">
    <property type="match status" value="1"/>
</dbReference>
<dbReference type="eggNOG" id="ENOG502QVZE">
    <property type="taxonomic scope" value="Eukaryota"/>
</dbReference>
<dbReference type="CGD" id="CAL0000162644">
    <property type="gene designation" value="Cd36_41690"/>
</dbReference>
<dbReference type="Pfam" id="PF10377">
    <property type="entry name" value="ATG11"/>
    <property type="match status" value="1"/>
</dbReference>
<feature type="domain" description="Autophagy protein ATG17-like" evidence="9">
    <location>
        <begin position="117"/>
        <end position="461"/>
    </location>
</feature>
<dbReference type="GO" id="GO:0060090">
    <property type="term" value="F:molecular adaptor activity"/>
    <property type="evidence" value="ECO:0007669"/>
    <property type="project" value="TreeGrafter"/>
</dbReference>
<feature type="coiled-coil region" evidence="8">
    <location>
        <begin position="825"/>
        <end position="859"/>
    </location>
</feature>
<comment type="subcellular location">
    <subcellularLocation>
        <location evidence="1">Preautophagosomal structure membrane</location>
        <topology evidence="1">Peripheral membrane protein</topology>
    </subcellularLocation>
</comment>
<dbReference type="GO" id="GO:0034727">
    <property type="term" value="P:piecemeal microautophagy of the nucleus"/>
    <property type="evidence" value="ECO:0007669"/>
    <property type="project" value="TreeGrafter"/>
</dbReference>
<dbReference type="PANTHER" id="PTHR13222:SF1">
    <property type="entry name" value="RB1-INDUCIBLE COILED-COIL PROTEIN 1"/>
    <property type="match status" value="1"/>
</dbReference>
<dbReference type="KEGG" id="cdu:CD36_41690"/>
<evidence type="ECO:0000259" key="10">
    <source>
        <dbReference type="Pfam" id="PF10377"/>
    </source>
</evidence>
<evidence type="ECO:0000313" key="11">
    <source>
        <dbReference type="CGD" id="CAL0000162644"/>
    </source>
</evidence>
<dbReference type="GO" id="GO:0000045">
    <property type="term" value="P:autophagosome assembly"/>
    <property type="evidence" value="ECO:0007669"/>
    <property type="project" value="InterPro"/>
</dbReference>
<dbReference type="GO" id="GO:0034517">
    <property type="term" value="P:ribophagy"/>
    <property type="evidence" value="ECO:0007669"/>
    <property type="project" value="TreeGrafter"/>
</dbReference>
<dbReference type="OrthoDB" id="447953at2759"/>
<evidence type="ECO:0000259" key="9">
    <source>
        <dbReference type="Pfam" id="PF04108"/>
    </source>
</evidence>
<evidence type="ECO:0000313" key="12">
    <source>
        <dbReference type="EMBL" id="CAX42049.1"/>
    </source>
</evidence>
<dbReference type="GO" id="GO:0015031">
    <property type="term" value="P:protein transport"/>
    <property type="evidence" value="ECO:0007669"/>
    <property type="project" value="UniProtKB-KW"/>
</dbReference>
<evidence type="ECO:0000256" key="2">
    <source>
        <dbReference type="ARBA" id="ARBA00009729"/>
    </source>
</evidence>
<evidence type="ECO:0000256" key="8">
    <source>
        <dbReference type="SAM" id="Coils"/>
    </source>
</evidence>
<reference evidence="12 13" key="1">
    <citation type="journal article" date="2009" name="Genome Res.">
        <title>Comparative genomics of the fungal pathogens Candida dubliniensis and Candida albicans.</title>
        <authorList>
            <person name="Jackson A.P."/>
            <person name="Gamble J.A."/>
            <person name="Yeomans T."/>
            <person name="Moran G.P."/>
            <person name="Saunders D."/>
            <person name="Harris D."/>
            <person name="Aslett M."/>
            <person name="Barrell J.F."/>
            <person name="Butler G."/>
            <person name="Citiulo F."/>
            <person name="Coleman D.C."/>
            <person name="de Groot P.W.J."/>
            <person name="Goodwin T.J."/>
            <person name="Quail M.A."/>
            <person name="McQuillan J."/>
            <person name="Munro C.A."/>
            <person name="Pain A."/>
            <person name="Poulter R.T."/>
            <person name="Rajandream M.A."/>
            <person name="Renauld H."/>
            <person name="Spiering M.J."/>
            <person name="Tivey A."/>
            <person name="Gow N.A.R."/>
            <person name="Barrell B."/>
            <person name="Sullivan D.J."/>
            <person name="Berriman M."/>
        </authorList>
    </citation>
    <scope>NUCLEOTIDE SEQUENCE [LARGE SCALE GENOMIC DNA]</scope>
    <source>
        <strain evidence="13">CD36 / ATCC MYA-646 / CBS 7987 / NCPF 3949 / NRRL Y-17841</strain>
    </source>
</reference>
<dbReference type="AlphaFoldDB" id="B9WFN0"/>
<feature type="domain" description="Autophagy-related protein 11 C-terminal" evidence="10">
    <location>
        <begin position="1034"/>
        <end position="1170"/>
    </location>
</feature>
<keyword evidence="5" id="KW-0653">Protein transport</keyword>
<dbReference type="PANTHER" id="PTHR13222">
    <property type="entry name" value="RB1-INDUCIBLE COILED-COIL"/>
    <property type="match status" value="1"/>
</dbReference>
<dbReference type="GO" id="GO:0034045">
    <property type="term" value="C:phagophore assembly site membrane"/>
    <property type="evidence" value="ECO:0007669"/>
    <property type="project" value="UniProtKB-SubCell"/>
</dbReference>
<dbReference type="RefSeq" id="XP_002419834.1">
    <property type="nucleotide sequence ID" value="XM_002419789.1"/>
</dbReference>
<dbReference type="VEuPathDB" id="FungiDB:CD36_41690"/>
<keyword evidence="4" id="KW-0813">Transport</keyword>
<keyword evidence="13" id="KW-1185">Reference proteome</keyword>
<evidence type="ECO:0000256" key="4">
    <source>
        <dbReference type="ARBA" id="ARBA00022448"/>
    </source>
</evidence>
<dbReference type="GO" id="GO:1990316">
    <property type="term" value="C:Atg1/ULK1 kinase complex"/>
    <property type="evidence" value="ECO:0007669"/>
    <property type="project" value="TreeGrafter"/>
</dbReference>
<protein>
    <recommendedName>
        <fullName evidence="3">Autophagy-related protein 11</fullName>
    </recommendedName>
</protein>
<dbReference type="InterPro" id="IPR019460">
    <property type="entry name" value="Atg11_C"/>
</dbReference>
<dbReference type="InterPro" id="IPR045326">
    <property type="entry name" value="ATG17-like_dom"/>
</dbReference>
<proteinExistence type="inferred from homology"/>
<organism evidence="12 13">
    <name type="scientific">Candida dubliniensis (strain CD36 / ATCC MYA-646 / CBS 7987 / NCPF 3949 / NRRL Y-17841)</name>
    <name type="common">Yeast</name>
    <dbReference type="NCBI Taxonomy" id="573826"/>
    <lineage>
        <taxon>Eukaryota</taxon>
        <taxon>Fungi</taxon>
        <taxon>Dikarya</taxon>
        <taxon>Ascomycota</taxon>
        <taxon>Saccharomycotina</taxon>
        <taxon>Pichiomycetes</taxon>
        <taxon>Debaryomycetaceae</taxon>
        <taxon>Candida/Lodderomyces clade</taxon>
        <taxon>Candida</taxon>
    </lineage>
</organism>
<dbReference type="Proteomes" id="UP000002605">
    <property type="component" value="Chromosome 4"/>
</dbReference>
<accession>B9WFN0</accession>
<dbReference type="GeneID" id="8047431"/>